<proteinExistence type="predicted"/>
<dbReference type="RefSeq" id="WP_182869459.1">
    <property type="nucleotide sequence ID" value="NZ_AP022638.1"/>
</dbReference>
<evidence type="ECO:0000313" key="2">
    <source>
        <dbReference type="EMBL" id="BCE68256.1"/>
    </source>
</evidence>
<dbReference type="EMBL" id="AP023096">
    <property type="protein sequence ID" value="BCE68256.1"/>
    <property type="molecule type" value="Genomic_DNA"/>
</dbReference>
<accession>A0A810AWI6</accession>
<organism evidence="2">
    <name type="scientific">Bradyrhizobium diazoefficiens</name>
    <dbReference type="NCBI Taxonomy" id="1355477"/>
    <lineage>
        <taxon>Bacteria</taxon>
        <taxon>Pseudomonadati</taxon>
        <taxon>Pseudomonadota</taxon>
        <taxon>Alphaproteobacteria</taxon>
        <taxon>Hyphomicrobiales</taxon>
        <taxon>Nitrobacteraceae</taxon>
        <taxon>Bradyrhizobium</taxon>
    </lineage>
</organism>
<reference evidence="2" key="2">
    <citation type="submission" date="2020-05" db="EMBL/GenBank/DDBJ databases">
        <title>Complete genome sequence of Bradyrhizobium diazoefficiens XF6 isolated from soybean nodule.</title>
        <authorList>
            <person name="Noda R."/>
            <person name="Kakizaki K."/>
            <person name="Minamisawa K."/>
        </authorList>
    </citation>
    <scope>NUCLEOTIDE SEQUENCE</scope>
    <source>
        <strain evidence="2">XF6</strain>
    </source>
</reference>
<dbReference type="EMBL" id="AP023095">
    <property type="protein sequence ID" value="BCE59573.1"/>
    <property type="molecule type" value="Genomic_DNA"/>
</dbReference>
<evidence type="ECO:0008006" key="3">
    <source>
        <dbReference type="Google" id="ProtNLM"/>
    </source>
</evidence>
<evidence type="ECO:0000313" key="1">
    <source>
        <dbReference type="EMBL" id="BCE59573.1"/>
    </source>
</evidence>
<dbReference type="AlphaFoldDB" id="A0A810AWI6"/>
<dbReference type="InterPro" id="IPR016181">
    <property type="entry name" value="Acyl_CoA_acyltransferase"/>
</dbReference>
<sequence>MTWDHEFTDKQDRKIAFEVTYESIRAYYAGKRIGGFTLNVVEFDERFPPTVHADVVDVDKEFQNAGIASEMVRLAFEEHGQIIPPPKYEAEAAKRNSITEDGMRLVLSGQKKGWFTEFPDTEVPEDDLKFEE</sequence>
<reference evidence="1" key="1">
    <citation type="submission" date="2020-05" db="EMBL/GenBank/DDBJ databases">
        <title>Complete genome sequence of Bradyrhizobium diazoefficiens XF5 isolated from soybean nodule.</title>
        <authorList>
            <person name="Noda R."/>
            <person name="Kakizaki K."/>
            <person name="Minamisawa K."/>
        </authorList>
    </citation>
    <scope>NUCLEOTIDE SEQUENCE</scope>
    <source>
        <strain evidence="1">XF5</strain>
    </source>
</reference>
<protein>
    <recommendedName>
        <fullName evidence="3">N-acetyltransferase domain-containing protein</fullName>
    </recommendedName>
</protein>
<dbReference type="SUPFAM" id="SSF55729">
    <property type="entry name" value="Acyl-CoA N-acyltransferases (Nat)"/>
    <property type="match status" value="1"/>
</dbReference>
<gene>
    <name evidence="1" type="ORF">XF5B_70850</name>
    <name evidence="2" type="ORF">XF6B_70550</name>
</gene>
<name>A0A810AWI6_9BRAD</name>